<evidence type="ECO:0000256" key="4">
    <source>
        <dbReference type="ARBA" id="ARBA00023139"/>
    </source>
</evidence>
<evidence type="ECO:0000256" key="6">
    <source>
        <dbReference type="SAM" id="MobiDB-lite"/>
    </source>
</evidence>
<dbReference type="RefSeq" id="WP_031392207.1">
    <property type="nucleotide sequence ID" value="NZ_JPNB01000002.1"/>
</dbReference>
<feature type="compositionally biased region" description="Low complexity" evidence="6">
    <location>
        <begin position="27"/>
        <end position="45"/>
    </location>
</feature>
<keyword evidence="3" id="KW-0472">Membrane</keyword>
<keyword evidence="5" id="KW-0449">Lipoprotein</keyword>
<evidence type="ECO:0000313" key="9">
    <source>
        <dbReference type="Proteomes" id="UP000295718"/>
    </source>
</evidence>
<feature type="signal peptide" evidence="7">
    <location>
        <begin position="1"/>
        <end position="20"/>
    </location>
</feature>
<dbReference type="InterPro" id="IPR050490">
    <property type="entry name" value="Bact_solute-bd_prot1"/>
</dbReference>
<dbReference type="SUPFAM" id="SSF53850">
    <property type="entry name" value="Periplasmic binding protein-like II"/>
    <property type="match status" value="1"/>
</dbReference>
<dbReference type="STRING" id="1469948.GCA_000732725_03585"/>
<dbReference type="Proteomes" id="UP000295718">
    <property type="component" value="Unassembled WGS sequence"/>
</dbReference>
<evidence type="ECO:0000256" key="5">
    <source>
        <dbReference type="ARBA" id="ARBA00023288"/>
    </source>
</evidence>
<dbReference type="InterPro" id="IPR006059">
    <property type="entry name" value="SBP"/>
</dbReference>
<proteinExistence type="predicted"/>
<dbReference type="OrthoDB" id="2060074at2"/>
<gene>
    <name evidence="8" type="ORF">EDD76_104276</name>
</gene>
<reference evidence="8 9" key="1">
    <citation type="submission" date="2019-03" db="EMBL/GenBank/DDBJ databases">
        <title>Genomic Encyclopedia of Type Strains, Phase IV (KMG-IV): sequencing the most valuable type-strain genomes for metagenomic binning, comparative biology and taxonomic classification.</title>
        <authorList>
            <person name="Goeker M."/>
        </authorList>
    </citation>
    <scope>NUCLEOTIDE SEQUENCE [LARGE SCALE GENOMIC DNA]</scope>
    <source>
        <strain evidence="8 9">DSM 100556</strain>
    </source>
</reference>
<evidence type="ECO:0000256" key="1">
    <source>
        <dbReference type="ARBA" id="ARBA00022475"/>
    </source>
</evidence>
<keyword evidence="1" id="KW-1003">Cell membrane</keyword>
<dbReference type="AlphaFoldDB" id="A0A4R1R2H8"/>
<dbReference type="EMBL" id="SLUO01000004">
    <property type="protein sequence ID" value="TCL59538.1"/>
    <property type="molecule type" value="Genomic_DNA"/>
</dbReference>
<evidence type="ECO:0000256" key="2">
    <source>
        <dbReference type="ARBA" id="ARBA00022729"/>
    </source>
</evidence>
<evidence type="ECO:0000256" key="7">
    <source>
        <dbReference type="SAM" id="SignalP"/>
    </source>
</evidence>
<evidence type="ECO:0000313" key="8">
    <source>
        <dbReference type="EMBL" id="TCL59538.1"/>
    </source>
</evidence>
<dbReference type="PANTHER" id="PTHR43649:SF33">
    <property type="entry name" value="POLYGALACTURONAN_RHAMNOGALACTURONAN-BINDING PROTEIN YTCQ"/>
    <property type="match status" value="1"/>
</dbReference>
<dbReference type="Pfam" id="PF01547">
    <property type="entry name" value="SBP_bac_1"/>
    <property type="match status" value="1"/>
</dbReference>
<feature type="chain" id="PRO_5039633560" evidence="7">
    <location>
        <begin position="21"/>
        <end position="484"/>
    </location>
</feature>
<accession>A0A4R1R2H8</accession>
<sequence>MKLKKVLALSMAAVLTLSMAACGGGSSESAAVNTNEETAEAAPAETTKEAGDAAEAEDTAEASGLSYTNIVLGESYTDITTTIKWLTHRTDLIDSGMIDSYIADFNETYPNITVEVEGVTNYADDALLRLTSGNWGDIMMIPAVDKNLLNEYFVPYGSLSDVSKAVRFADQWMYDNTVYGIASTGNAQGIVYNKAIFEQAGITAIPKTPEEFIAALQAIKDNTDAIPLYTNYAAGWTMGAWDAYINGSATGSSKYMNQELLHTQDPFQDYGDGTHAYAVYKVLYDAVANGLIEDDYTTTDWEGCKGMINSGEIGCMVLGSWAYSQMVEAGDHGDDIGYMSFPITVGGKQYASAGPDYNYGINVNASDDNKAAAMVFVKWMTEESGFAYNEGGVPISMDGEYPALYAAFDGIEFVADEPSVAGEEDILNELNAESELNINSGGDSKIQSIIEHAANGDMTFDEIMAQWNEAWTSAQETVGVEVTN</sequence>
<dbReference type="PROSITE" id="PS51257">
    <property type="entry name" value="PROKAR_LIPOPROTEIN"/>
    <property type="match status" value="1"/>
</dbReference>
<keyword evidence="2 7" id="KW-0732">Signal</keyword>
<keyword evidence="4" id="KW-0564">Palmitate</keyword>
<organism evidence="8 9">
    <name type="scientific">Kineothrix alysoides</name>
    <dbReference type="NCBI Taxonomy" id="1469948"/>
    <lineage>
        <taxon>Bacteria</taxon>
        <taxon>Bacillati</taxon>
        <taxon>Bacillota</taxon>
        <taxon>Clostridia</taxon>
        <taxon>Lachnospirales</taxon>
        <taxon>Lachnospiraceae</taxon>
        <taxon>Kineothrix</taxon>
    </lineage>
</organism>
<dbReference type="Gene3D" id="3.40.190.10">
    <property type="entry name" value="Periplasmic binding protein-like II"/>
    <property type="match status" value="2"/>
</dbReference>
<keyword evidence="9" id="KW-1185">Reference proteome</keyword>
<feature type="region of interest" description="Disordered" evidence="6">
    <location>
        <begin position="26"/>
        <end position="60"/>
    </location>
</feature>
<evidence type="ECO:0000256" key="3">
    <source>
        <dbReference type="ARBA" id="ARBA00023136"/>
    </source>
</evidence>
<protein>
    <submittedName>
        <fullName evidence="8">Carbohydrate ABC transporter substrate-binding protein (CUT1 family)</fullName>
    </submittedName>
</protein>
<dbReference type="PANTHER" id="PTHR43649">
    <property type="entry name" value="ARABINOSE-BINDING PROTEIN-RELATED"/>
    <property type="match status" value="1"/>
</dbReference>
<comment type="caution">
    <text evidence="8">The sequence shown here is derived from an EMBL/GenBank/DDBJ whole genome shotgun (WGS) entry which is preliminary data.</text>
</comment>
<name>A0A4R1R2H8_9FIRM</name>